<dbReference type="Proteomes" id="UP000655016">
    <property type="component" value="Unassembled WGS sequence"/>
</dbReference>
<gene>
    <name evidence="1" type="ORF">GCM10011518_33340</name>
</gene>
<proteinExistence type="predicted"/>
<accession>A0ABQ1UKV7</accession>
<evidence type="ECO:0000313" key="2">
    <source>
        <dbReference type="Proteomes" id="UP000655016"/>
    </source>
</evidence>
<organism evidence="1 2">
    <name type="scientific">Flavobacterium limi</name>
    <dbReference type="NCBI Taxonomy" id="2045105"/>
    <lineage>
        <taxon>Bacteria</taxon>
        <taxon>Pseudomonadati</taxon>
        <taxon>Bacteroidota</taxon>
        <taxon>Flavobacteriia</taxon>
        <taxon>Flavobacteriales</taxon>
        <taxon>Flavobacteriaceae</taxon>
        <taxon>Flavobacterium</taxon>
    </lineage>
</organism>
<sequence>MKYFIIIFSFLLFSCEEKKEVQLPKASISILKDVQDHSPIYIFFKTDGKDTIAEVNRKNSIISTNWIFNIDKRLPLKLVIPEVMKLQEKKRTDSAHKNEKAQNYYSYADSIGKNLAFLPFTKVFYKTNKPKFGIQIYFTKTNSILVNGISVEKSNLQSYLNSLESDKPNKFMFSFDKNITFENYIQNKILIGSLKFHDHSLTNEEFIF</sequence>
<dbReference type="PROSITE" id="PS51257">
    <property type="entry name" value="PROKAR_LIPOPROTEIN"/>
    <property type="match status" value="1"/>
</dbReference>
<dbReference type="RefSeq" id="WP_163395579.1">
    <property type="nucleotide sequence ID" value="NZ_BMKP01000008.1"/>
</dbReference>
<name>A0ABQ1UKV7_9FLAO</name>
<comment type="caution">
    <text evidence="1">The sequence shown here is derived from an EMBL/GenBank/DDBJ whole genome shotgun (WGS) entry which is preliminary data.</text>
</comment>
<evidence type="ECO:0000313" key="1">
    <source>
        <dbReference type="EMBL" id="GGF21499.1"/>
    </source>
</evidence>
<keyword evidence="2" id="KW-1185">Reference proteome</keyword>
<dbReference type="EMBL" id="BMKP01000008">
    <property type="protein sequence ID" value="GGF21499.1"/>
    <property type="molecule type" value="Genomic_DNA"/>
</dbReference>
<protein>
    <recommendedName>
        <fullName evidence="3">Lipoprotein</fullName>
    </recommendedName>
</protein>
<evidence type="ECO:0008006" key="3">
    <source>
        <dbReference type="Google" id="ProtNLM"/>
    </source>
</evidence>
<reference evidence="2" key="1">
    <citation type="journal article" date="2019" name="Int. J. Syst. Evol. Microbiol.">
        <title>The Global Catalogue of Microorganisms (GCM) 10K type strain sequencing project: providing services to taxonomists for standard genome sequencing and annotation.</title>
        <authorList>
            <consortium name="The Broad Institute Genomics Platform"/>
            <consortium name="The Broad Institute Genome Sequencing Center for Infectious Disease"/>
            <person name="Wu L."/>
            <person name="Ma J."/>
        </authorList>
    </citation>
    <scope>NUCLEOTIDE SEQUENCE [LARGE SCALE GENOMIC DNA]</scope>
    <source>
        <strain evidence="2">CGMCC 1.16060</strain>
    </source>
</reference>